<keyword evidence="1" id="KW-0479">Metal-binding</keyword>
<keyword evidence="4" id="KW-0862">Zinc</keyword>
<evidence type="ECO:0000256" key="5">
    <source>
        <dbReference type="PROSITE-ProRule" id="PRU00042"/>
    </source>
</evidence>
<dbReference type="PANTHER" id="PTHR14003">
    <property type="entry name" value="TRANSCRIPTIONAL REPRESSOR PROTEIN YY"/>
    <property type="match status" value="1"/>
</dbReference>
<feature type="region of interest" description="Disordered" evidence="6">
    <location>
        <begin position="1"/>
        <end position="34"/>
    </location>
</feature>
<evidence type="ECO:0000256" key="4">
    <source>
        <dbReference type="ARBA" id="ARBA00022833"/>
    </source>
</evidence>
<dbReference type="Proteomes" id="UP000815677">
    <property type="component" value="Unassembled WGS sequence"/>
</dbReference>
<organism evidence="8 9">
    <name type="scientific">Mycena chlorophos</name>
    <name type="common">Agaric fungus</name>
    <name type="synonym">Agaricus chlorophos</name>
    <dbReference type="NCBI Taxonomy" id="658473"/>
    <lineage>
        <taxon>Eukaryota</taxon>
        <taxon>Fungi</taxon>
        <taxon>Dikarya</taxon>
        <taxon>Basidiomycota</taxon>
        <taxon>Agaricomycotina</taxon>
        <taxon>Agaricomycetes</taxon>
        <taxon>Agaricomycetidae</taxon>
        <taxon>Agaricales</taxon>
        <taxon>Marasmiineae</taxon>
        <taxon>Mycenaceae</taxon>
        <taxon>Mycena</taxon>
    </lineage>
</organism>
<sequence length="379" mass="40220">MPCSRTVTATGSGRSLARRARQSASASAHPVSPQHVCPLCKKHFTTSGHLKRHVEIHSGSRNFPCPIPGCETRCSRADNLQQHIKTHSASYVPRKAPKRDTKRNRVRAGGKAVPSPSTMQDSEDAFSFSFPALSVSVSASPPAFDDASTWSSYSQSSAEQSPPPTTPPSFAFSLPTSYFEQNQPEIHVPGHGHGLALLPLSLEPVELFRPKRLLVDTNFDAVVVPGASPSSAGSHSQSGVELIHPIPRASQPRSPLLDLQLDDSDATLVSPSTSESDVQSVDGHGEGNVVGVGASCSMDMDMDAPGCFYPYSGQAASSEWPAAMHMAASATATYDMEAYLAGLAYPASVSSAMIHAHTDPGDPGLTSYPAYAQQQHQFQ</sequence>
<dbReference type="Pfam" id="PF00096">
    <property type="entry name" value="zf-C2H2"/>
    <property type="match status" value="2"/>
</dbReference>
<feature type="compositionally biased region" description="Polar residues" evidence="6">
    <location>
        <begin position="1"/>
        <end position="11"/>
    </location>
</feature>
<dbReference type="PANTHER" id="PTHR14003:SF19">
    <property type="entry name" value="YY2 TRANSCRIPTION FACTOR"/>
    <property type="match status" value="1"/>
</dbReference>
<evidence type="ECO:0000313" key="8">
    <source>
        <dbReference type="EMBL" id="GAT49038.1"/>
    </source>
</evidence>
<protein>
    <recommendedName>
        <fullName evidence="7">C2H2-type domain-containing protein</fullName>
    </recommendedName>
</protein>
<feature type="region of interest" description="Disordered" evidence="6">
    <location>
        <begin position="266"/>
        <end position="286"/>
    </location>
</feature>
<dbReference type="InterPro" id="IPR013087">
    <property type="entry name" value="Znf_C2H2_type"/>
</dbReference>
<gene>
    <name evidence="8" type="ORF">MCHLO_06399</name>
</gene>
<keyword evidence="2" id="KW-0677">Repeat</keyword>
<reference evidence="8" key="1">
    <citation type="submission" date="2014-09" db="EMBL/GenBank/DDBJ databases">
        <title>Genome sequence of the luminous mushroom Mycena chlorophos for searching fungal bioluminescence genes.</title>
        <authorList>
            <person name="Tanaka Y."/>
            <person name="Kasuga D."/>
            <person name="Oba Y."/>
            <person name="Hase S."/>
            <person name="Sato K."/>
            <person name="Oba Y."/>
            <person name="Sakakibara Y."/>
        </authorList>
    </citation>
    <scope>NUCLEOTIDE SEQUENCE</scope>
</reference>
<dbReference type="SUPFAM" id="SSF57667">
    <property type="entry name" value="beta-beta-alpha zinc fingers"/>
    <property type="match status" value="1"/>
</dbReference>
<dbReference type="EMBL" id="DF845242">
    <property type="protein sequence ID" value="GAT49038.1"/>
    <property type="molecule type" value="Genomic_DNA"/>
</dbReference>
<keyword evidence="3 5" id="KW-0863">Zinc-finger</keyword>
<dbReference type="InterPro" id="IPR036236">
    <property type="entry name" value="Znf_C2H2_sf"/>
</dbReference>
<feature type="domain" description="C2H2-type" evidence="7">
    <location>
        <begin position="63"/>
        <end position="92"/>
    </location>
</feature>
<feature type="compositionally biased region" description="Polar residues" evidence="6">
    <location>
        <begin position="267"/>
        <end position="279"/>
    </location>
</feature>
<proteinExistence type="predicted"/>
<accession>A0ABQ0LD62</accession>
<feature type="compositionally biased region" description="Basic residues" evidence="6">
    <location>
        <begin position="95"/>
        <end position="108"/>
    </location>
</feature>
<feature type="region of interest" description="Disordered" evidence="6">
    <location>
        <begin position="85"/>
        <end position="122"/>
    </location>
</feature>
<dbReference type="PROSITE" id="PS00028">
    <property type="entry name" value="ZINC_FINGER_C2H2_1"/>
    <property type="match status" value="2"/>
</dbReference>
<evidence type="ECO:0000256" key="1">
    <source>
        <dbReference type="ARBA" id="ARBA00022723"/>
    </source>
</evidence>
<keyword evidence="9" id="KW-1185">Reference proteome</keyword>
<evidence type="ECO:0000256" key="6">
    <source>
        <dbReference type="SAM" id="MobiDB-lite"/>
    </source>
</evidence>
<feature type="compositionally biased region" description="Low complexity" evidence="6">
    <location>
        <begin position="146"/>
        <end position="160"/>
    </location>
</feature>
<feature type="domain" description="C2H2-type" evidence="7">
    <location>
        <begin position="35"/>
        <end position="62"/>
    </location>
</feature>
<name>A0ABQ0LD62_MYCCL</name>
<evidence type="ECO:0000259" key="7">
    <source>
        <dbReference type="PROSITE" id="PS50157"/>
    </source>
</evidence>
<dbReference type="SMART" id="SM00355">
    <property type="entry name" value="ZnF_C2H2"/>
    <property type="match status" value="2"/>
</dbReference>
<dbReference type="PROSITE" id="PS50157">
    <property type="entry name" value="ZINC_FINGER_C2H2_2"/>
    <property type="match status" value="2"/>
</dbReference>
<evidence type="ECO:0000256" key="3">
    <source>
        <dbReference type="ARBA" id="ARBA00022771"/>
    </source>
</evidence>
<evidence type="ECO:0000256" key="2">
    <source>
        <dbReference type="ARBA" id="ARBA00022737"/>
    </source>
</evidence>
<evidence type="ECO:0000313" key="9">
    <source>
        <dbReference type="Proteomes" id="UP000815677"/>
    </source>
</evidence>
<feature type="region of interest" description="Disordered" evidence="6">
    <location>
        <begin position="146"/>
        <end position="172"/>
    </location>
</feature>
<dbReference type="Gene3D" id="3.30.160.60">
    <property type="entry name" value="Classic Zinc Finger"/>
    <property type="match status" value="2"/>
</dbReference>